<dbReference type="RefSeq" id="WP_094455582.1">
    <property type="nucleotide sequence ID" value="NZ_NOXU01000026.1"/>
</dbReference>
<dbReference type="InterPro" id="IPR010982">
    <property type="entry name" value="Lambda_DNA-bd_dom_sf"/>
</dbReference>
<dbReference type="EMBL" id="NOXU01000026">
    <property type="protein sequence ID" value="OYQ35206.1"/>
    <property type="molecule type" value="Genomic_DNA"/>
</dbReference>
<proteinExistence type="predicted"/>
<comment type="caution">
    <text evidence="2">The sequence shown here is derived from an EMBL/GenBank/DDBJ whole genome shotgun (WGS) entry which is preliminary data.</text>
</comment>
<name>A0A255Z163_9PROT</name>
<dbReference type="OrthoDB" id="9809730at2"/>
<protein>
    <submittedName>
        <fullName evidence="2">Transcriptional regulator</fullName>
    </submittedName>
</protein>
<dbReference type="Pfam" id="PF12844">
    <property type="entry name" value="HTH_19"/>
    <property type="match status" value="1"/>
</dbReference>
<dbReference type="PROSITE" id="PS50943">
    <property type="entry name" value="HTH_CROC1"/>
    <property type="match status" value="1"/>
</dbReference>
<dbReference type="InterPro" id="IPR001387">
    <property type="entry name" value="Cro/C1-type_HTH"/>
</dbReference>
<accession>A0A255Z163</accession>
<dbReference type="GO" id="GO:0003677">
    <property type="term" value="F:DNA binding"/>
    <property type="evidence" value="ECO:0007669"/>
    <property type="project" value="InterPro"/>
</dbReference>
<dbReference type="Proteomes" id="UP000216998">
    <property type="component" value="Unassembled WGS sequence"/>
</dbReference>
<dbReference type="AlphaFoldDB" id="A0A255Z163"/>
<sequence length="124" mass="13315">MTPFGSRVRQLRTEKGVSLKQMADELEISSAYLSALEHGHKGLPSPMLLRQICTYFGLIWDAAEELERVAALSDPRVTVDTAGLSPDHTLVANLLARDIARLSPGQLSGLLCVLGAQSTVLTGT</sequence>
<evidence type="ECO:0000313" key="3">
    <source>
        <dbReference type="Proteomes" id="UP000216998"/>
    </source>
</evidence>
<dbReference type="CDD" id="cd00093">
    <property type="entry name" value="HTH_XRE"/>
    <property type="match status" value="1"/>
</dbReference>
<keyword evidence="3" id="KW-1185">Reference proteome</keyword>
<evidence type="ECO:0000313" key="2">
    <source>
        <dbReference type="EMBL" id="OYQ35206.1"/>
    </source>
</evidence>
<reference evidence="2 3" key="1">
    <citation type="submission" date="2017-07" db="EMBL/GenBank/DDBJ databases">
        <title>Niveispirillum cyanobacteriorum sp. nov., isolated from cyanobacterial aggregates in a eutrophic lake.</title>
        <authorList>
            <person name="Cai H."/>
        </authorList>
    </citation>
    <scope>NUCLEOTIDE SEQUENCE [LARGE SCALE GENOMIC DNA]</scope>
    <source>
        <strain evidence="3">TH1-14</strain>
    </source>
</reference>
<dbReference type="SUPFAM" id="SSF47413">
    <property type="entry name" value="lambda repressor-like DNA-binding domains"/>
    <property type="match status" value="1"/>
</dbReference>
<organism evidence="2 3">
    <name type="scientific">Niveispirillum lacus</name>
    <dbReference type="NCBI Taxonomy" id="1981099"/>
    <lineage>
        <taxon>Bacteria</taxon>
        <taxon>Pseudomonadati</taxon>
        <taxon>Pseudomonadota</taxon>
        <taxon>Alphaproteobacteria</taxon>
        <taxon>Rhodospirillales</taxon>
        <taxon>Azospirillaceae</taxon>
        <taxon>Niveispirillum</taxon>
    </lineage>
</organism>
<evidence type="ECO:0000259" key="1">
    <source>
        <dbReference type="PROSITE" id="PS50943"/>
    </source>
</evidence>
<dbReference type="SMART" id="SM00530">
    <property type="entry name" value="HTH_XRE"/>
    <property type="match status" value="1"/>
</dbReference>
<dbReference type="Gene3D" id="1.10.260.40">
    <property type="entry name" value="lambda repressor-like DNA-binding domains"/>
    <property type="match status" value="1"/>
</dbReference>
<feature type="domain" description="HTH cro/C1-type" evidence="1">
    <location>
        <begin position="8"/>
        <end position="66"/>
    </location>
</feature>
<gene>
    <name evidence="2" type="ORF">CHU95_08205</name>
</gene>